<dbReference type="Gene3D" id="3.90.550.10">
    <property type="entry name" value="Spore Coat Polysaccharide Biosynthesis Protein SpsA, Chain A"/>
    <property type="match status" value="1"/>
</dbReference>
<accession>A0A0M3JBP0</accession>
<dbReference type="Pfam" id="PF18404">
    <property type="entry name" value="Glyco_transf_24"/>
    <property type="match status" value="1"/>
</dbReference>
<dbReference type="WBParaSite" id="ASIM_0000501701-mRNA-1">
    <property type="protein sequence ID" value="ASIM_0000501701-mRNA-1"/>
    <property type="gene ID" value="ASIM_0000501701"/>
</dbReference>
<evidence type="ECO:0000256" key="1">
    <source>
        <dbReference type="ARBA" id="ARBA00001913"/>
    </source>
</evidence>
<evidence type="ECO:0000256" key="2">
    <source>
        <dbReference type="ARBA" id="ARBA00045874"/>
    </source>
</evidence>
<evidence type="ECO:0000256" key="3">
    <source>
        <dbReference type="ARBA" id="ARBA00048456"/>
    </source>
</evidence>
<dbReference type="GO" id="GO:0036503">
    <property type="term" value="P:ERAD pathway"/>
    <property type="evidence" value="ECO:0007669"/>
    <property type="project" value="TreeGrafter"/>
</dbReference>
<dbReference type="PANTHER" id="PTHR11226">
    <property type="entry name" value="UDP-GLUCOSE GLYCOPROTEIN:GLUCOSYLTRANSFERASE"/>
    <property type="match status" value="1"/>
</dbReference>
<name>A0A0M3JBP0_ANISI</name>
<comment type="function">
    <text evidence="2">Recognizes glycoproteins with minor folding defects. Reglucosylates single N-glycans near the misfolded part of the protein, thus providing quality control for protein folding in the endoplasmic reticulum. Reglucosylated proteins are recognized by calreticulin for recycling to the endoplasmic reticulum and refolding or degradation.</text>
</comment>
<protein>
    <submittedName>
        <fullName evidence="5">UDP-glucose:glycoprotein glucosyltransferase (inferred by orthology to a D. melanogaster protein)</fullName>
    </submittedName>
</protein>
<proteinExistence type="predicted"/>
<dbReference type="InterPro" id="IPR009448">
    <property type="entry name" value="UDP-g_GGtrans"/>
</dbReference>
<dbReference type="GO" id="GO:0051082">
    <property type="term" value="F:unfolded protein binding"/>
    <property type="evidence" value="ECO:0007669"/>
    <property type="project" value="TreeGrafter"/>
</dbReference>
<evidence type="ECO:0000313" key="5">
    <source>
        <dbReference type="WBParaSite" id="ASIM_0000501701-mRNA-1"/>
    </source>
</evidence>
<dbReference type="GO" id="GO:0018279">
    <property type="term" value="P:protein N-linked glycosylation via asparagine"/>
    <property type="evidence" value="ECO:0007669"/>
    <property type="project" value="TreeGrafter"/>
</dbReference>
<sequence>LSGGEKYETINIFSLASGHLYERFIRIMMLSVMKHTKHPVKFWLLKNYLSPHFKETLPVMASHYGFQYELVEYKWPRWLHQQTEKQRVMWGYKILFLD</sequence>
<organism evidence="5">
    <name type="scientific">Anisakis simplex</name>
    <name type="common">Herring worm</name>
    <dbReference type="NCBI Taxonomy" id="6269"/>
    <lineage>
        <taxon>Eukaryota</taxon>
        <taxon>Metazoa</taxon>
        <taxon>Ecdysozoa</taxon>
        <taxon>Nematoda</taxon>
        <taxon>Chromadorea</taxon>
        <taxon>Rhabditida</taxon>
        <taxon>Spirurina</taxon>
        <taxon>Ascaridomorpha</taxon>
        <taxon>Ascaridoidea</taxon>
        <taxon>Anisakidae</taxon>
        <taxon>Anisakis</taxon>
        <taxon>Anisakis simplex complex</taxon>
    </lineage>
</organism>
<dbReference type="InterPro" id="IPR040497">
    <property type="entry name" value="Glyco_transf_24"/>
</dbReference>
<comment type="cofactor">
    <cofactor evidence="1">
        <name>Ca(2+)</name>
        <dbReference type="ChEBI" id="CHEBI:29108"/>
    </cofactor>
</comment>
<comment type="catalytic activity">
    <reaction evidence="3">
        <text>N(4)-(alpha-D-Man-(1-&gt;2)-alpha-D-Man-(1-&gt;2)-alpha-D-Man-(1-&gt;3)-[alpha-D-Man-(1-&gt;2)-alpha-D-Man-(1-&gt;3)-[alpha-D-Man-(1-&gt;2)-alpha-D-Man-(1-&gt;6)]-alpha-D-Man-(1-&gt;6)]-beta-D-Man-(1-&gt;4)-beta-D-GlcNAc-(1-&gt;4)-beta-D-GlcNAc)-L-asparaginyl-[protein] (N-glucan mannose isomer 9A1,2,3B1,2,3) + UDP-alpha-D-glucose = N(4)-(alpha-D-Glc-(1-&gt;3)-alpha-D-Man-(1-&gt;2)-alpha-D-Man-(1-&gt;2)-alpha-D-Man-(1-&gt;3)-[alpha-D-Man-(1-&gt;2)-alpha-D-Man-(1-&gt;3)-[alpha-D-Man-(1-&gt;2)-alpha-D-Man-(1-&gt;6)]-alpha-D-Man-(1-&gt;6)]-beta-D-Man-(1-&gt;4)-beta-D-GlcNAc-(1-&gt;4)-beta-D-GlcNAc)-L-asparaginyl-[protein] + UDP + H(+)</text>
        <dbReference type="Rhea" id="RHEA:61304"/>
        <dbReference type="Rhea" id="RHEA-COMP:14356"/>
        <dbReference type="Rhea" id="RHEA-COMP:14357"/>
        <dbReference type="ChEBI" id="CHEBI:15378"/>
        <dbReference type="ChEBI" id="CHEBI:58223"/>
        <dbReference type="ChEBI" id="CHEBI:58885"/>
        <dbReference type="ChEBI" id="CHEBI:59080"/>
        <dbReference type="ChEBI" id="CHEBI:139493"/>
    </reaction>
</comment>
<evidence type="ECO:0000259" key="4">
    <source>
        <dbReference type="Pfam" id="PF18404"/>
    </source>
</evidence>
<dbReference type="GO" id="GO:0005783">
    <property type="term" value="C:endoplasmic reticulum"/>
    <property type="evidence" value="ECO:0007669"/>
    <property type="project" value="TreeGrafter"/>
</dbReference>
<dbReference type="PANTHER" id="PTHR11226:SF0">
    <property type="entry name" value="UDP-GLUCOSE:GLYCOPROTEIN GLUCOSYLTRANSFERASE"/>
    <property type="match status" value="1"/>
</dbReference>
<dbReference type="SUPFAM" id="SSF53448">
    <property type="entry name" value="Nucleotide-diphospho-sugar transferases"/>
    <property type="match status" value="1"/>
</dbReference>
<dbReference type="InterPro" id="IPR029044">
    <property type="entry name" value="Nucleotide-diphossugar_trans"/>
</dbReference>
<dbReference type="AlphaFoldDB" id="A0A0M3JBP0"/>
<feature type="domain" description="Glucosyltransferase 24 catalytic" evidence="4">
    <location>
        <begin position="10"/>
        <end position="98"/>
    </location>
</feature>
<dbReference type="GO" id="GO:0003980">
    <property type="term" value="F:UDP-glucose:glycoprotein glucosyltransferase activity"/>
    <property type="evidence" value="ECO:0007669"/>
    <property type="project" value="InterPro"/>
</dbReference>
<reference evidence="5" key="1">
    <citation type="submission" date="2017-02" db="UniProtKB">
        <authorList>
            <consortium name="WormBaseParasite"/>
        </authorList>
    </citation>
    <scope>IDENTIFICATION</scope>
</reference>